<comment type="function">
    <text evidence="1 9">Converts 2,5-diamino-6-(ribosylamino)-4(3h)-pyrimidinone 5'-phosphate into 5-amino-6-(ribosylamino)-2,4(1h,3h)-pyrimidinedione 5'-phosphate.</text>
</comment>
<dbReference type="Proteomes" id="UP000435649">
    <property type="component" value="Unassembled WGS sequence"/>
</dbReference>
<dbReference type="InterPro" id="IPR002734">
    <property type="entry name" value="RibDG_C"/>
</dbReference>
<dbReference type="SUPFAM" id="SSF53927">
    <property type="entry name" value="Cytidine deaminase-like"/>
    <property type="match status" value="1"/>
</dbReference>
<dbReference type="NCBIfam" id="TIGR00326">
    <property type="entry name" value="eubact_ribD"/>
    <property type="match status" value="1"/>
</dbReference>
<dbReference type="InterPro" id="IPR002125">
    <property type="entry name" value="CMP_dCMP_dom"/>
</dbReference>
<dbReference type="InterPro" id="IPR050765">
    <property type="entry name" value="Riboflavin_Biosynth_HTPR"/>
</dbReference>
<feature type="binding site" evidence="11">
    <location>
        <position position="193"/>
    </location>
    <ligand>
        <name>NADP(+)</name>
        <dbReference type="ChEBI" id="CHEBI:58349"/>
    </ligand>
</feature>
<comment type="pathway">
    <text evidence="2 9">Cofactor biosynthesis; riboflavin biosynthesis; 5-amino-6-(D-ribitylamino)uracil from GTP: step 2/4.</text>
</comment>
<dbReference type="EC" id="3.5.4.26" evidence="9"/>
<dbReference type="PANTHER" id="PTHR38011:SF7">
    <property type="entry name" value="2,5-DIAMINO-6-RIBOSYLAMINO-4(3H)-PYRIMIDINONE 5'-PHOSPHATE REDUCTASE"/>
    <property type="match status" value="1"/>
</dbReference>
<name>A0A844G6D9_9BACT</name>
<feature type="binding site" evidence="11">
    <location>
        <begin position="267"/>
        <end position="273"/>
    </location>
    <ligand>
        <name>NADP(+)</name>
        <dbReference type="ChEBI" id="CHEBI:58349"/>
    </ligand>
</feature>
<evidence type="ECO:0000256" key="11">
    <source>
        <dbReference type="PIRSR" id="PIRSR006769-2"/>
    </source>
</evidence>
<comment type="caution">
    <text evidence="14">The sequence shown here is derived from an EMBL/GenBank/DDBJ whole genome shotgun (WGS) entry which is preliminary data.</text>
</comment>
<keyword evidence="9 12" id="KW-0862">Zinc</keyword>
<dbReference type="SUPFAM" id="SSF53597">
    <property type="entry name" value="Dihydrofolate reductase-like"/>
    <property type="match status" value="1"/>
</dbReference>
<protein>
    <recommendedName>
        <fullName evidence="9">Riboflavin biosynthesis protein RibD</fullName>
    </recommendedName>
    <domain>
        <recommendedName>
            <fullName evidence="9">Diaminohydroxyphosphoribosylaminopyrimidine deaminase</fullName>
            <shortName evidence="9">DRAP deaminase</shortName>
            <ecNumber evidence="9">3.5.4.26</ecNumber>
        </recommendedName>
        <alternativeName>
            <fullName evidence="9">Riboflavin-specific deaminase</fullName>
        </alternativeName>
    </domain>
    <domain>
        <recommendedName>
            <fullName evidence="9">5-amino-6-(5-phosphoribosylamino)uracil reductase</fullName>
            <ecNumber evidence="9">1.1.1.193</ecNumber>
        </recommendedName>
        <alternativeName>
            <fullName evidence="9">HTP reductase</fullName>
        </alternativeName>
    </domain>
</protein>
<keyword evidence="7 9" id="KW-0560">Oxidoreductase</keyword>
<evidence type="ECO:0000256" key="5">
    <source>
        <dbReference type="ARBA" id="ARBA00007417"/>
    </source>
</evidence>
<comment type="catalytic activity">
    <reaction evidence="9">
        <text>5-amino-6-(5-phospho-D-ribitylamino)uracil + NADP(+) = 5-amino-6-(5-phospho-D-ribosylamino)uracil + NADPH + H(+)</text>
        <dbReference type="Rhea" id="RHEA:17845"/>
        <dbReference type="ChEBI" id="CHEBI:15378"/>
        <dbReference type="ChEBI" id="CHEBI:57783"/>
        <dbReference type="ChEBI" id="CHEBI:58349"/>
        <dbReference type="ChEBI" id="CHEBI:58421"/>
        <dbReference type="ChEBI" id="CHEBI:58453"/>
        <dbReference type="EC" id="1.1.1.193"/>
    </reaction>
</comment>
<dbReference type="EC" id="1.1.1.193" evidence="9"/>
<gene>
    <name evidence="14" type="primary">ribD</name>
    <name evidence="14" type="ORF">FYJ85_13945</name>
</gene>
<dbReference type="GO" id="GO:0008703">
    <property type="term" value="F:5-amino-6-(5-phosphoribosylamino)uracil reductase activity"/>
    <property type="evidence" value="ECO:0007669"/>
    <property type="project" value="UniProtKB-EC"/>
</dbReference>
<feature type="binding site" evidence="11">
    <location>
        <position position="204"/>
    </location>
    <ligand>
        <name>substrate</name>
    </ligand>
</feature>
<comment type="catalytic activity">
    <reaction evidence="9">
        <text>2,5-diamino-6-hydroxy-4-(5-phosphoribosylamino)-pyrimidine + H2O + H(+) = 5-amino-6-(5-phospho-D-ribosylamino)uracil + NH4(+)</text>
        <dbReference type="Rhea" id="RHEA:21868"/>
        <dbReference type="ChEBI" id="CHEBI:15377"/>
        <dbReference type="ChEBI" id="CHEBI:15378"/>
        <dbReference type="ChEBI" id="CHEBI:28938"/>
        <dbReference type="ChEBI" id="CHEBI:58453"/>
        <dbReference type="ChEBI" id="CHEBI:58614"/>
        <dbReference type="EC" id="3.5.4.26"/>
    </reaction>
</comment>
<dbReference type="Gene3D" id="3.40.430.10">
    <property type="entry name" value="Dihydrofolate Reductase, subunit A"/>
    <property type="match status" value="1"/>
</dbReference>
<feature type="binding site" evidence="12">
    <location>
        <position position="44"/>
    </location>
    <ligand>
        <name>Zn(2+)</name>
        <dbReference type="ChEBI" id="CHEBI:29105"/>
        <note>catalytic</note>
    </ligand>
</feature>
<dbReference type="PIRSF" id="PIRSF006769">
    <property type="entry name" value="RibD"/>
    <property type="match status" value="1"/>
</dbReference>
<dbReference type="CDD" id="cd01284">
    <property type="entry name" value="Riboflavin_deaminase-reductase"/>
    <property type="match status" value="1"/>
</dbReference>
<dbReference type="GO" id="GO:0008835">
    <property type="term" value="F:diaminohydroxyphosphoribosylaminopyrimidine deaminase activity"/>
    <property type="evidence" value="ECO:0007669"/>
    <property type="project" value="UniProtKB-EC"/>
</dbReference>
<feature type="binding site" evidence="11">
    <location>
        <position position="165"/>
    </location>
    <ligand>
        <name>substrate</name>
    </ligand>
</feature>
<evidence type="ECO:0000256" key="1">
    <source>
        <dbReference type="ARBA" id="ARBA00002151"/>
    </source>
</evidence>
<dbReference type="EMBL" id="VUNS01000016">
    <property type="protein sequence ID" value="MST98141.1"/>
    <property type="molecule type" value="Genomic_DNA"/>
</dbReference>
<evidence type="ECO:0000256" key="8">
    <source>
        <dbReference type="ARBA" id="ARBA00023268"/>
    </source>
</evidence>
<accession>A0A844G6D9</accession>
<dbReference type="UniPathway" id="UPA00275">
    <property type="reaction ID" value="UER00401"/>
</dbReference>
<organism evidence="14 15">
    <name type="scientific">Victivallis lenta</name>
    <dbReference type="NCBI Taxonomy" id="2606640"/>
    <lineage>
        <taxon>Bacteria</taxon>
        <taxon>Pseudomonadati</taxon>
        <taxon>Lentisphaerota</taxon>
        <taxon>Lentisphaeria</taxon>
        <taxon>Victivallales</taxon>
        <taxon>Victivallaceae</taxon>
        <taxon>Victivallis</taxon>
    </lineage>
</organism>
<feature type="binding site" evidence="12">
    <location>
        <position position="72"/>
    </location>
    <ligand>
        <name>Zn(2+)</name>
        <dbReference type="ChEBI" id="CHEBI:29105"/>
        <note>catalytic</note>
    </ligand>
</feature>
<dbReference type="PANTHER" id="PTHR38011">
    <property type="entry name" value="DIHYDROFOLATE REDUCTASE FAMILY PROTEIN (AFU_ORTHOLOGUE AFUA_8G06820)"/>
    <property type="match status" value="1"/>
</dbReference>
<reference evidence="14 15" key="1">
    <citation type="submission" date="2019-08" db="EMBL/GenBank/DDBJ databases">
        <title>In-depth cultivation of the pig gut microbiome towards novel bacterial diversity and tailored functional studies.</title>
        <authorList>
            <person name="Wylensek D."/>
            <person name="Hitch T.C.A."/>
            <person name="Clavel T."/>
        </authorList>
    </citation>
    <scope>NUCLEOTIDE SEQUENCE [LARGE SCALE GENOMIC DNA]</scope>
    <source>
        <strain evidence="14 15">BBE-744-WT-12</strain>
    </source>
</reference>
<dbReference type="AlphaFoldDB" id="A0A844G6D9"/>
<dbReference type="Gene3D" id="3.40.140.10">
    <property type="entry name" value="Cytidine Deaminase, domain 2"/>
    <property type="match status" value="1"/>
</dbReference>
<feature type="binding site" evidence="12">
    <location>
        <position position="81"/>
    </location>
    <ligand>
        <name>Zn(2+)</name>
        <dbReference type="ChEBI" id="CHEBI:29105"/>
        <note>catalytic</note>
    </ligand>
</feature>
<keyword evidence="8" id="KW-0511">Multifunctional enzyme</keyword>
<evidence type="ECO:0000256" key="12">
    <source>
        <dbReference type="PIRSR" id="PIRSR006769-3"/>
    </source>
</evidence>
<keyword evidence="9 12" id="KW-0479">Metal-binding</keyword>
<dbReference type="GO" id="GO:0046872">
    <property type="term" value="F:metal ion binding"/>
    <property type="evidence" value="ECO:0007669"/>
    <property type="project" value="UniProtKB-KW"/>
</dbReference>
<evidence type="ECO:0000256" key="7">
    <source>
        <dbReference type="ARBA" id="ARBA00023002"/>
    </source>
</evidence>
<keyword evidence="9 14" id="KW-0378">Hydrolase</keyword>
<dbReference type="Pfam" id="PF00383">
    <property type="entry name" value="dCMP_cyt_deam_1"/>
    <property type="match status" value="1"/>
</dbReference>
<keyword evidence="6 9" id="KW-0521">NADP</keyword>
<keyword evidence="9" id="KW-0686">Riboflavin biosynthesis</keyword>
<proteinExistence type="inferred from homology"/>
<comment type="similarity">
    <text evidence="4 9">In the N-terminal section; belongs to the cytidine and deoxycytidylate deaminase family.</text>
</comment>
<evidence type="ECO:0000256" key="10">
    <source>
        <dbReference type="PIRSR" id="PIRSR006769-1"/>
    </source>
</evidence>
<sequence>MQEALGLARMGWGLTSPNPMVGAVVVRDGVIIGRGYHFKAGEAHAEVNAFADVARHGFDAKGATLYVTLEPCCTTGRTPPCTDAILASGVKRVVIGSSDPNPHHAGRGIELLRAAGIEVTVGVEQSACSELNRPFFKWIATGKPFVILKMAMTLDGKIATASGESKWITGPEARRRVQALRRLSDAIMVGGETVRQDRPQLTVREPDSWPRQPLRIIASRSMDDEEVAFFFPDGNAERVELETNEEWHSLMVRLGARNITCLLIEGGGELAAAAIDAGVVDTVEFHIAPKLLGGRDSRPVLGGNNPESMEFARKLHNVKVTHYGEDIAISGDLEE</sequence>
<dbReference type="GO" id="GO:0009231">
    <property type="term" value="P:riboflavin biosynthetic process"/>
    <property type="evidence" value="ECO:0007669"/>
    <property type="project" value="UniProtKB-UniPathway"/>
</dbReference>
<dbReference type="InterPro" id="IPR004794">
    <property type="entry name" value="Eubact_RibD"/>
</dbReference>
<feature type="active site" description="Proton donor" evidence="10">
    <location>
        <position position="46"/>
    </location>
</feature>
<dbReference type="PROSITE" id="PS51747">
    <property type="entry name" value="CYT_DCMP_DEAMINASES_2"/>
    <property type="match status" value="1"/>
</dbReference>
<comment type="cofactor">
    <cofactor evidence="9 12">
        <name>Zn(2+)</name>
        <dbReference type="ChEBI" id="CHEBI:29105"/>
    </cofactor>
    <text evidence="9 12">Binds 1 zinc ion.</text>
</comment>
<dbReference type="Pfam" id="PF01872">
    <property type="entry name" value="RibD_C"/>
    <property type="match status" value="1"/>
</dbReference>
<feature type="domain" description="CMP/dCMP-type deaminase" evidence="13">
    <location>
        <begin position="1"/>
        <end position="120"/>
    </location>
</feature>
<evidence type="ECO:0000256" key="6">
    <source>
        <dbReference type="ARBA" id="ARBA00022857"/>
    </source>
</evidence>
<evidence type="ECO:0000256" key="9">
    <source>
        <dbReference type="PIRNR" id="PIRNR006769"/>
    </source>
</evidence>
<evidence type="ECO:0000313" key="14">
    <source>
        <dbReference type="EMBL" id="MST98141.1"/>
    </source>
</evidence>
<evidence type="ECO:0000313" key="15">
    <source>
        <dbReference type="Proteomes" id="UP000435649"/>
    </source>
</evidence>
<keyword evidence="15" id="KW-1185">Reference proteome</keyword>
<evidence type="ECO:0000256" key="4">
    <source>
        <dbReference type="ARBA" id="ARBA00005259"/>
    </source>
</evidence>
<comment type="pathway">
    <text evidence="3 9">Cofactor biosynthesis; riboflavin biosynthesis; 5-amino-6-(D-ribitylamino)uracil from GTP: step 3/4.</text>
</comment>
<evidence type="ECO:0000256" key="3">
    <source>
        <dbReference type="ARBA" id="ARBA00004910"/>
    </source>
</evidence>
<evidence type="ECO:0000256" key="2">
    <source>
        <dbReference type="ARBA" id="ARBA00004882"/>
    </source>
</evidence>
<feature type="binding site" evidence="11">
    <location>
        <position position="201"/>
    </location>
    <ligand>
        <name>substrate</name>
    </ligand>
</feature>
<dbReference type="InterPro" id="IPR024072">
    <property type="entry name" value="DHFR-like_dom_sf"/>
</dbReference>
<feature type="binding site" evidence="11">
    <location>
        <position position="181"/>
    </location>
    <ligand>
        <name>substrate</name>
    </ligand>
</feature>
<dbReference type="InterPro" id="IPR016193">
    <property type="entry name" value="Cytidine_deaminase-like"/>
</dbReference>
<feature type="binding site" evidence="11">
    <location>
        <position position="197"/>
    </location>
    <ligand>
        <name>NADP(+)</name>
        <dbReference type="ChEBI" id="CHEBI:58349"/>
    </ligand>
</feature>
<evidence type="ECO:0000259" key="13">
    <source>
        <dbReference type="PROSITE" id="PS51747"/>
    </source>
</evidence>
<feature type="binding site" evidence="11">
    <location>
        <position position="167"/>
    </location>
    <ligand>
        <name>substrate</name>
    </ligand>
</feature>
<feature type="binding site" evidence="11">
    <location>
        <position position="151"/>
    </location>
    <ligand>
        <name>NADP(+)</name>
        <dbReference type="ChEBI" id="CHEBI:58349"/>
    </ligand>
</feature>
<comment type="similarity">
    <text evidence="5 9">In the C-terminal section; belongs to the HTP reductase family.</text>
</comment>
<feature type="binding site" evidence="11">
    <location>
        <position position="265"/>
    </location>
    <ligand>
        <name>substrate</name>
    </ligand>
</feature>